<comment type="caution">
    <text evidence="5">The sequence shown here is derived from an EMBL/GenBank/DDBJ whole genome shotgun (WGS) entry which is preliminary data.</text>
</comment>
<keyword evidence="1" id="KW-1133">Transmembrane helix</keyword>
<dbReference type="AlphaFoldDB" id="A0A9D2EF11"/>
<keyword evidence="2" id="KW-0732">Signal</keyword>
<keyword evidence="1" id="KW-0472">Membrane</keyword>
<evidence type="ECO:0000259" key="4">
    <source>
        <dbReference type="Pfam" id="PF20990"/>
    </source>
</evidence>
<evidence type="ECO:0000256" key="2">
    <source>
        <dbReference type="SAM" id="SignalP"/>
    </source>
</evidence>
<accession>A0A9D2EF11</accession>
<evidence type="ECO:0000256" key="1">
    <source>
        <dbReference type="SAM" id="Phobius"/>
    </source>
</evidence>
<feature type="chain" id="PRO_5038745624" evidence="2">
    <location>
        <begin position="35"/>
        <end position="617"/>
    </location>
</feature>
<feature type="transmembrane region" description="Helical" evidence="1">
    <location>
        <begin position="470"/>
        <end position="489"/>
    </location>
</feature>
<feature type="signal peptide" evidence="2">
    <location>
        <begin position="1"/>
        <end position="34"/>
    </location>
</feature>
<proteinExistence type="predicted"/>
<dbReference type="InterPro" id="IPR018702">
    <property type="entry name" value="DUF2207"/>
</dbReference>
<sequence>MRRLTSLGRLLFTLGLLTGVALVLQVAGAPPAHADSDDWAITRYDVQAQAAADGTVQVQLDFDFDFGDEEGHGPYLTFVTRQEIADDPDHYRVLEYSDISATSPSGAPAQVRTEEESGGLAVYIGDEDVDVEGVQQYQVSYTVTGIPTPGAGADGSDEIYWNVVGSGWEVPLQNVSVALTGPAEVLDVACYTGAVGSGRSCEQHAATGEVATFGAQQLDEGEGLSIVVAYPLETFAGVEPILVERTTWASFMGWAGPAGVVAALIAMIGGGGAIWRARTRGRDRAYLGLTPGLFPTSPASERTGPARRRPVAVQFTPPEGVLPGAAGTLVDEVANPQDVTATIVDLAVRGYLTIVEREPEKKGAAKEWDLHRSTDPEHADLSGLAPFEETVLRALFPGSETQVEMTAAGKSLAESMSQIQNELYDRVMERKWFTASPQRVRRRWAGWGALTVVLGIVLTIVLGLTLGLGVVGIGITLVGIVVMFAALAAPARTAAGTAVLAQTLGFKKYLETAEVNQLKFEEENDIFSRYLPFAIAFGTAEHWTTVFAEAAADGYPVATPTWYVGTVAFWSSGGFDGDGFSAFTSGGGVGAAATTGGSGFSGGSVGAGVGGGGGGGW</sequence>
<feature type="transmembrane region" description="Helical" evidence="1">
    <location>
        <begin position="444"/>
        <end position="464"/>
    </location>
</feature>
<dbReference type="EMBL" id="DXBY01000180">
    <property type="protein sequence ID" value="HIZ36237.1"/>
    <property type="molecule type" value="Genomic_DNA"/>
</dbReference>
<dbReference type="InterPro" id="IPR048389">
    <property type="entry name" value="YciQ-like_C"/>
</dbReference>
<reference evidence="5" key="1">
    <citation type="journal article" date="2021" name="PeerJ">
        <title>Extensive microbial diversity within the chicken gut microbiome revealed by metagenomics and culture.</title>
        <authorList>
            <person name="Gilroy R."/>
            <person name="Ravi A."/>
            <person name="Getino M."/>
            <person name="Pursley I."/>
            <person name="Horton D.L."/>
            <person name="Alikhan N.F."/>
            <person name="Baker D."/>
            <person name="Gharbi K."/>
            <person name="Hall N."/>
            <person name="Watson M."/>
            <person name="Adriaenssens E.M."/>
            <person name="Foster-Nyarko E."/>
            <person name="Jarju S."/>
            <person name="Secka A."/>
            <person name="Antonio M."/>
            <person name="Oren A."/>
            <person name="Chaudhuri R.R."/>
            <person name="La Ragione R."/>
            <person name="Hildebrand F."/>
            <person name="Pallen M.J."/>
        </authorList>
    </citation>
    <scope>NUCLEOTIDE SEQUENCE</scope>
    <source>
        <strain evidence="5">ChiGjej4B4-7305</strain>
    </source>
</reference>
<dbReference type="Pfam" id="PF09972">
    <property type="entry name" value="DUF2207"/>
    <property type="match status" value="1"/>
</dbReference>
<name>A0A9D2EF11_9MICO</name>
<keyword evidence="1" id="KW-0812">Transmembrane</keyword>
<evidence type="ECO:0000313" key="5">
    <source>
        <dbReference type="EMBL" id="HIZ36237.1"/>
    </source>
</evidence>
<evidence type="ECO:0000259" key="3">
    <source>
        <dbReference type="Pfam" id="PF09972"/>
    </source>
</evidence>
<gene>
    <name evidence="5" type="ORF">H9815_10690</name>
</gene>
<organism evidence="5 6">
    <name type="scientific">Candidatus Ruania gallistercoris</name>
    <dbReference type="NCBI Taxonomy" id="2838746"/>
    <lineage>
        <taxon>Bacteria</taxon>
        <taxon>Bacillati</taxon>
        <taxon>Actinomycetota</taxon>
        <taxon>Actinomycetes</taxon>
        <taxon>Micrococcales</taxon>
        <taxon>Ruaniaceae</taxon>
        <taxon>Ruania</taxon>
    </lineage>
</organism>
<reference evidence="5" key="2">
    <citation type="submission" date="2021-04" db="EMBL/GenBank/DDBJ databases">
        <authorList>
            <person name="Gilroy R."/>
        </authorList>
    </citation>
    <scope>NUCLEOTIDE SEQUENCE</scope>
    <source>
        <strain evidence="5">ChiGjej4B4-7305</strain>
    </source>
</reference>
<feature type="transmembrane region" description="Helical" evidence="1">
    <location>
        <begin position="251"/>
        <end position="275"/>
    </location>
</feature>
<feature type="domain" description="Predicted membrane protein YciQ-like C-terminal" evidence="4">
    <location>
        <begin position="316"/>
        <end position="545"/>
    </location>
</feature>
<protein>
    <submittedName>
        <fullName evidence="5">DUF2207 domain-containing protein</fullName>
    </submittedName>
</protein>
<evidence type="ECO:0000313" key="6">
    <source>
        <dbReference type="Proteomes" id="UP000824037"/>
    </source>
</evidence>
<feature type="domain" description="DUF2207" evidence="3">
    <location>
        <begin position="41"/>
        <end position="229"/>
    </location>
</feature>
<dbReference type="Pfam" id="PF20990">
    <property type="entry name" value="DUF2207_C"/>
    <property type="match status" value="1"/>
</dbReference>
<dbReference type="Proteomes" id="UP000824037">
    <property type="component" value="Unassembled WGS sequence"/>
</dbReference>